<keyword evidence="3" id="KW-0001">2Fe-2S</keyword>
<gene>
    <name evidence="10" type="ORF">H4696_002705</name>
</gene>
<dbReference type="PRINTS" id="PR00080">
    <property type="entry name" value="SDRFAMILY"/>
</dbReference>
<dbReference type="InterPro" id="IPR036010">
    <property type="entry name" value="2Fe-2S_ferredoxin-like_sf"/>
</dbReference>
<name>A0ABR9HXG5_9PSEU</name>
<dbReference type="InterPro" id="IPR039261">
    <property type="entry name" value="FNR_nucleotide-bd"/>
</dbReference>
<comment type="caution">
    <text evidence="10">The sequence shown here is derived from an EMBL/GenBank/DDBJ whole genome shotgun (WGS) entry which is preliminary data.</text>
</comment>
<accession>A0ABR9HXG5</accession>
<dbReference type="InterPro" id="IPR008333">
    <property type="entry name" value="Cbr1-like_FAD-bd_dom"/>
</dbReference>
<evidence type="ECO:0000256" key="2">
    <source>
        <dbReference type="ARBA" id="ARBA00006484"/>
    </source>
</evidence>
<keyword evidence="11" id="KW-1185">Reference proteome</keyword>
<keyword evidence="4" id="KW-0411">Iron-sulfur</keyword>
<dbReference type="EC" id="1.18.1.-" evidence="10"/>
<dbReference type="PROSITE" id="PS00197">
    <property type="entry name" value="2FE2S_FER_1"/>
    <property type="match status" value="1"/>
</dbReference>
<dbReference type="InterPro" id="IPR017938">
    <property type="entry name" value="Riboflavin_synthase-like_b-brl"/>
</dbReference>
<dbReference type="Gene3D" id="3.40.50.720">
    <property type="entry name" value="NAD(P)-binding Rossmann-like Domain"/>
    <property type="match status" value="1"/>
</dbReference>
<evidence type="ECO:0000256" key="1">
    <source>
        <dbReference type="ARBA" id="ARBA00001974"/>
    </source>
</evidence>
<dbReference type="SUPFAM" id="SSF52343">
    <property type="entry name" value="Ferredoxin reductase-like, C-terminal NADP-linked domain"/>
    <property type="match status" value="1"/>
</dbReference>
<dbReference type="SUPFAM" id="SSF48008">
    <property type="entry name" value="GntR ligand-binding domain-like"/>
    <property type="match status" value="1"/>
</dbReference>
<dbReference type="SUPFAM" id="SSF51735">
    <property type="entry name" value="NAD(P)-binding Rossmann-fold domains"/>
    <property type="match status" value="1"/>
</dbReference>
<protein>
    <submittedName>
        <fullName evidence="10">Benzoate/toluate 1,2-dioxygenase reductase subunit</fullName>
        <ecNumber evidence="10">1.18.1.-</ecNumber>
    </submittedName>
</protein>
<dbReference type="InterPro" id="IPR006058">
    <property type="entry name" value="2Fe2S_fd_BS"/>
</dbReference>
<dbReference type="RefSeq" id="WP_086864800.1">
    <property type="nucleotide sequence ID" value="NZ_JADBEG010000001.1"/>
</dbReference>
<dbReference type="InterPro" id="IPR008920">
    <property type="entry name" value="TF_FadR/GntR_C"/>
</dbReference>
<dbReference type="InterPro" id="IPR050415">
    <property type="entry name" value="MRET"/>
</dbReference>
<dbReference type="PROSITE" id="PS51085">
    <property type="entry name" value="2FE2S_FER_2"/>
    <property type="match status" value="1"/>
</dbReference>
<dbReference type="CDD" id="cd00207">
    <property type="entry name" value="fer2"/>
    <property type="match status" value="1"/>
</dbReference>
<dbReference type="PANTHER" id="PTHR47354:SF5">
    <property type="entry name" value="PROTEIN RFBI"/>
    <property type="match status" value="1"/>
</dbReference>
<dbReference type="SUPFAM" id="SSF54292">
    <property type="entry name" value="2Fe-2S ferredoxin-like"/>
    <property type="match status" value="1"/>
</dbReference>
<keyword evidence="6" id="KW-0238">DNA-binding</keyword>
<evidence type="ECO:0000313" key="10">
    <source>
        <dbReference type="EMBL" id="MBE1495605.1"/>
    </source>
</evidence>
<dbReference type="CDD" id="cd06209">
    <property type="entry name" value="BenDO_FAD_NAD"/>
    <property type="match status" value="1"/>
</dbReference>
<dbReference type="Pfam" id="PF07729">
    <property type="entry name" value="FCD"/>
    <property type="match status" value="1"/>
</dbReference>
<dbReference type="EMBL" id="JADBEG010000001">
    <property type="protein sequence ID" value="MBE1495605.1"/>
    <property type="molecule type" value="Genomic_DNA"/>
</dbReference>
<keyword evidence="3" id="KW-0479">Metal-binding</keyword>
<dbReference type="InterPro" id="IPR012675">
    <property type="entry name" value="Beta-grasp_dom_sf"/>
</dbReference>
<dbReference type="PANTHER" id="PTHR47354">
    <property type="entry name" value="NADH OXIDOREDUCTASE HCR"/>
    <property type="match status" value="1"/>
</dbReference>
<dbReference type="SUPFAM" id="SSF63380">
    <property type="entry name" value="Riboflavin synthase domain-like"/>
    <property type="match status" value="1"/>
</dbReference>
<evidence type="ECO:0000259" key="9">
    <source>
        <dbReference type="PROSITE" id="PS51384"/>
    </source>
</evidence>
<dbReference type="PROSITE" id="PS51384">
    <property type="entry name" value="FAD_FR"/>
    <property type="match status" value="1"/>
</dbReference>
<comment type="similarity">
    <text evidence="2">Belongs to the short-chain dehydrogenases/reductases (SDR) family.</text>
</comment>
<keyword evidence="5" id="KW-0805">Transcription regulation</keyword>
<dbReference type="InterPro" id="IPR001433">
    <property type="entry name" value="OxRdtase_FAD/NAD-bd"/>
</dbReference>
<comment type="cofactor">
    <cofactor evidence="1">
        <name>FAD</name>
        <dbReference type="ChEBI" id="CHEBI:57692"/>
    </cofactor>
</comment>
<evidence type="ECO:0000256" key="4">
    <source>
        <dbReference type="ARBA" id="ARBA00023014"/>
    </source>
</evidence>
<evidence type="ECO:0000256" key="6">
    <source>
        <dbReference type="ARBA" id="ARBA00023125"/>
    </source>
</evidence>
<feature type="domain" description="2Fe-2S ferredoxin-type" evidence="8">
    <location>
        <begin position="3"/>
        <end position="96"/>
    </location>
</feature>
<evidence type="ECO:0000259" key="8">
    <source>
        <dbReference type="PROSITE" id="PS51085"/>
    </source>
</evidence>
<dbReference type="NCBIfam" id="NF009463">
    <property type="entry name" value="PRK12823.1"/>
    <property type="match status" value="1"/>
</dbReference>
<reference evidence="10 11" key="1">
    <citation type="submission" date="2020-10" db="EMBL/GenBank/DDBJ databases">
        <title>Sequencing the genomes of 1000 actinobacteria strains.</title>
        <authorList>
            <person name="Klenk H.-P."/>
        </authorList>
    </citation>
    <scope>NUCLEOTIDE SEQUENCE [LARGE SCALE GENOMIC DNA]</scope>
    <source>
        <strain evidence="10 11">DSM 44653</strain>
    </source>
</reference>
<dbReference type="Gene3D" id="3.40.50.80">
    <property type="entry name" value="Nucleotide-binding domain of ferredoxin-NADP reductase (FNR) module"/>
    <property type="match status" value="1"/>
</dbReference>
<keyword evidence="7" id="KW-0804">Transcription</keyword>
<dbReference type="Gene3D" id="3.10.20.30">
    <property type="match status" value="1"/>
</dbReference>
<dbReference type="InterPro" id="IPR001041">
    <property type="entry name" value="2Fe-2S_ferredoxin-type"/>
</dbReference>
<dbReference type="Pfam" id="PF00970">
    <property type="entry name" value="FAD_binding_6"/>
    <property type="match status" value="1"/>
</dbReference>
<dbReference type="PRINTS" id="PR00081">
    <property type="entry name" value="GDHRDH"/>
</dbReference>
<dbReference type="Proteomes" id="UP000631670">
    <property type="component" value="Unassembled WGS sequence"/>
</dbReference>
<dbReference type="GO" id="GO:0016491">
    <property type="term" value="F:oxidoreductase activity"/>
    <property type="evidence" value="ECO:0007669"/>
    <property type="project" value="UniProtKB-KW"/>
</dbReference>
<feature type="domain" description="FAD-binding FR-type" evidence="9">
    <location>
        <begin position="103"/>
        <end position="203"/>
    </location>
</feature>
<keyword evidence="3" id="KW-0408">Iron</keyword>
<dbReference type="InterPro" id="IPR020904">
    <property type="entry name" value="Sc_DH/Rdtase_CS"/>
</dbReference>
<dbReference type="PROSITE" id="PS00061">
    <property type="entry name" value="ADH_SHORT"/>
    <property type="match status" value="1"/>
</dbReference>
<dbReference type="Gene3D" id="2.40.30.10">
    <property type="entry name" value="Translation factors"/>
    <property type="match status" value="1"/>
</dbReference>
<dbReference type="InterPro" id="IPR036291">
    <property type="entry name" value="NAD(P)-bd_dom_sf"/>
</dbReference>
<dbReference type="Pfam" id="PF00175">
    <property type="entry name" value="NAD_binding_1"/>
    <property type="match status" value="1"/>
</dbReference>
<dbReference type="NCBIfam" id="NF040810">
    <property type="entry name" value="BenC"/>
    <property type="match status" value="1"/>
</dbReference>
<proteinExistence type="inferred from homology"/>
<evidence type="ECO:0000256" key="5">
    <source>
        <dbReference type="ARBA" id="ARBA00023015"/>
    </source>
</evidence>
<dbReference type="NCBIfam" id="NF040811">
    <property type="entry name" value="BenD"/>
    <property type="match status" value="1"/>
</dbReference>
<keyword evidence="10" id="KW-0560">Oxidoreductase</keyword>
<organism evidence="10 11">
    <name type="scientific">Amycolatopsis lexingtonensis</name>
    <dbReference type="NCBI Taxonomy" id="218822"/>
    <lineage>
        <taxon>Bacteria</taxon>
        <taxon>Bacillati</taxon>
        <taxon>Actinomycetota</taxon>
        <taxon>Actinomycetes</taxon>
        <taxon>Pseudonocardiales</taxon>
        <taxon>Pseudonocardiaceae</taxon>
        <taxon>Amycolatopsis</taxon>
    </lineage>
</organism>
<sequence length="817" mass="86580">MTHQVALSFEDGVTRFITCAPDQTVADASYRQRINIPLDCRDGACGTCKAFCESGEYDGGTYIDDALTADEAGRGYVLPCSMKPKSDLVLRIASTSAVAKTQAATYPATITALDRLSPTTMAVTLETPERDKLAFLPGQYVNIAVPGTGESRSYSFSNAPDEKHLTFLVKITPGGVMSEYLTGRAKTGDELTFTGPHGSFFLRETDRPVLLLAGGTGLAPILSILRTLRAAGSTRPVHLIYGVSTDDDLVEVETLEELAAQVENLTWDHCVADPGSTAPHKGYVTTLIRDEHLHGGDVAVYLCGPPPMVEAVREHFSGAGFEPTGFYYEKFALAATPVPEPVSVPEPVVEQPPASRGLGGQDLFPAVAVDPLWAGTPLSATAEAAVARTIAGQDVFPAPPSSGHYEIGEEHPSVHESDAVFEARQALELGALELTIGRLDSRQLAGYRLLAESAVPYVDGDRFVDAAAYTEANAAFHDYLFTLTGNEHLLQAYRALGVKGHMETTLRNATWCHPRCTQDHLDIVTAFEAGDRATARRLIAEHAGRSKLTTRRAMATEPARPAFVTPGRFDGRVVVVTGAAQGIGERTARRIAAEGGSVVLADRSDLVHDVAGELAGEAVVADLETWAGAQAVAEAALARFGRIDVLVNNVGGAIRFKPFTEFSPAEIEAELRRSLLTTLFACRAALPSMSAGAVIVNVSSAATRGIHRIPYSAAKGGVNALTASLALEYADAGIRVVAVAPGGTEAPPRRVSRGGSALETDQERAWFQAHIDQTLESSLLKRYGTLDEQAAAIAFLASDEASYVTGTVLPVAGGDLG</sequence>
<dbReference type="Pfam" id="PF13561">
    <property type="entry name" value="adh_short_C2"/>
    <property type="match status" value="1"/>
</dbReference>
<dbReference type="Gene3D" id="1.20.120.530">
    <property type="entry name" value="GntR ligand-binding domain-like"/>
    <property type="match status" value="1"/>
</dbReference>
<dbReference type="InterPro" id="IPR047686">
    <property type="entry name" value="BenD"/>
</dbReference>
<evidence type="ECO:0000313" key="11">
    <source>
        <dbReference type="Proteomes" id="UP000631670"/>
    </source>
</evidence>
<dbReference type="InterPro" id="IPR017927">
    <property type="entry name" value="FAD-bd_FR_type"/>
</dbReference>
<dbReference type="InterPro" id="IPR047683">
    <property type="entry name" value="BenC-like_FAD_NAD-bd"/>
</dbReference>
<dbReference type="SMART" id="SM00895">
    <property type="entry name" value="FCD"/>
    <property type="match status" value="1"/>
</dbReference>
<dbReference type="InterPro" id="IPR002347">
    <property type="entry name" value="SDR_fam"/>
</dbReference>
<evidence type="ECO:0000256" key="3">
    <source>
        <dbReference type="ARBA" id="ARBA00022714"/>
    </source>
</evidence>
<evidence type="ECO:0000256" key="7">
    <source>
        <dbReference type="ARBA" id="ARBA00023163"/>
    </source>
</evidence>
<dbReference type="Pfam" id="PF00111">
    <property type="entry name" value="Fer2"/>
    <property type="match status" value="1"/>
</dbReference>
<dbReference type="InterPro" id="IPR011711">
    <property type="entry name" value="GntR_C"/>
</dbReference>